<protein>
    <submittedName>
        <fullName evidence="1">Retrovirus-related Pol polyprotein from transposon TNT 1-94</fullName>
    </submittedName>
</protein>
<dbReference type="AlphaFoldDB" id="A0A151SYH5"/>
<sequence>MFVVCLCVRFQDNPKDSHMTAIKKILKYLRRTIDVGLWFPKGVSLSLIGYYDFDYVGCRLDRKNPSGIFLLLGSALVSWYSKKQACIALSTTEVEYIVAGSCCVKHI</sequence>
<dbReference type="CDD" id="cd09272">
    <property type="entry name" value="RNase_HI_RT_Ty1"/>
    <property type="match status" value="1"/>
</dbReference>
<proteinExistence type="predicted"/>
<dbReference type="Proteomes" id="UP000075243">
    <property type="component" value="Chromosome 10"/>
</dbReference>
<gene>
    <name evidence="1" type="ORF">KK1_015273</name>
</gene>
<dbReference type="Gramene" id="C.cajan_14839.t">
    <property type="protein sequence ID" value="C.cajan_14839.t.cds1"/>
    <property type="gene ID" value="C.cajan_14839"/>
</dbReference>
<name>A0A151SYH5_CAJCA</name>
<dbReference type="PANTHER" id="PTHR11439:SF442">
    <property type="entry name" value="CYSTEINE-RICH RLK (RECEPTOR-LIKE PROTEIN KINASE) 8"/>
    <property type="match status" value="1"/>
</dbReference>
<accession>A0A151SYH5</accession>
<dbReference type="EMBL" id="CM003612">
    <property type="protein sequence ID" value="KYP59832.1"/>
    <property type="molecule type" value="Genomic_DNA"/>
</dbReference>
<evidence type="ECO:0000313" key="2">
    <source>
        <dbReference type="Proteomes" id="UP000075243"/>
    </source>
</evidence>
<dbReference type="PANTHER" id="PTHR11439">
    <property type="entry name" value="GAG-POL-RELATED RETROTRANSPOSON"/>
    <property type="match status" value="1"/>
</dbReference>
<organism evidence="1 2">
    <name type="scientific">Cajanus cajan</name>
    <name type="common">Pigeon pea</name>
    <name type="synonym">Cajanus indicus</name>
    <dbReference type="NCBI Taxonomy" id="3821"/>
    <lineage>
        <taxon>Eukaryota</taxon>
        <taxon>Viridiplantae</taxon>
        <taxon>Streptophyta</taxon>
        <taxon>Embryophyta</taxon>
        <taxon>Tracheophyta</taxon>
        <taxon>Spermatophyta</taxon>
        <taxon>Magnoliopsida</taxon>
        <taxon>eudicotyledons</taxon>
        <taxon>Gunneridae</taxon>
        <taxon>Pentapetalae</taxon>
        <taxon>rosids</taxon>
        <taxon>fabids</taxon>
        <taxon>Fabales</taxon>
        <taxon>Fabaceae</taxon>
        <taxon>Papilionoideae</taxon>
        <taxon>50 kb inversion clade</taxon>
        <taxon>NPAAA clade</taxon>
        <taxon>indigoferoid/millettioid clade</taxon>
        <taxon>Phaseoleae</taxon>
        <taxon>Cajanus</taxon>
    </lineage>
</organism>
<dbReference type="STRING" id="3821.A0A151SYH5"/>
<keyword evidence="2" id="KW-1185">Reference proteome</keyword>
<evidence type="ECO:0000313" key="1">
    <source>
        <dbReference type="EMBL" id="KYP59832.1"/>
    </source>
</evidence>
<reference evidence="1 2" key="1">
    <citation type="journal article" date="2012" name="Nat. Biotechnol.">
        <title>Draft genome sequence of pigeonpea (Cajanus cajan), an orphan legume crop of resource-poor farmers.</title>
        <authorList>
            <person name="Varshney R.K."/>
            <person name="Chen W."/>
            <person name="Li Y."/>
            <person name="Bharti A.K."/>
            <person name="Saxena R.K."/>
            <person name="Schlueter J.A."/>
            <person name="Donoghue M.T."/>
            <person name="Azam S."/>
            <person name="Fan G."/>
            <person name="Whaley A.M."/>
            <person name="Farmer A.D."/>
            <person name="Sheridan J."/>
            <person name="Iwata A."/>
            <person name="Tuteja R."/>
            <person name="Penmetsa R.V."/>
            <person name="Wu W."/>
            <person name="Upadhyaya H.D."/>
            <person name="Yang S.P."/>
            <person name="Shah T."/>
            <person name="Saxena K.B."/>
            <person name="Michael T."/>
            <person name="McCombie W.R."/>
            <person name="Yang B."/>
            <person name="Zhang G."/>
            <person name="Yang H."/>
            <person name="Wang J."/>
            <person name="Spillane C."/>
            <person name="Cook D.R."/>
            <person name="May G.D."/>
            <person name="Xu X."/>
            <person name="Jackson S.A."/>
        </authorList>
    </citation>
    <scope>NUCLEOTIDE SEQUENCE [LARGE SCALE GENOMIC DNA]</scope>
    <source>
        <strain evidence="2">cv. Asha</strain>
    </source>
</reference>